<evidence type="ECO:0000313" key="1">
    <source>
        <dbReference type="EMBL" id="KAK8091633.1"/>
    </source>
</evidence>
<keyword evidence="2" id="KW-1185">Reference proteome</keyword>
<dbReference type="RefSeq" id="XP_066673605.1">
    <property type="nucleotide sequence ID" value="XM_066806309.1"/>
</dbReference>
<name>A0ABR1X873_9PEZI</name>
<dbReference type="Proteomes" id="UP001433268">
    <property type="component" value="Unassembled WGS sequence"/>
</dbReference>
<evidence type="ECO:0000313" key="2">
    <source>
        <dbReference type="Proteomes" id="UP001433268"/>
    </source>
</evidence>
<protein>
    <submittedName>
        <fullName evidence="1">Uncharacterized protein</fullName>
    </submittedName>
</protein>
<dbReference type="EMBL" id="JAQQWN010000003">
    <property type="protein sequence ID" value="KAK8091633.1"/>
    <property type="molecule type" value="Genomic_DNA"/>
</dbReference>
<accession>A0ABR1X873</accession>
<comment type="caution">
    <text evidence="1">The sequence shown here is derived from an EMBL/GenBank/DDBJ whole genome shotgun (WGS) entry which is preliminary data.</text>
</comment>
<dbReference type="GeneID" id="92039369"/>
<proteinExistence type="predicted"/>
<reference evidence="1 2" key="1">
    <citation type="submission" date="2023-01" db="EMBL/GenBank/DDBJ databases">
        <title>Analysis of 21 Apiospora genomes using comparative genomics revels a genus with tremendous synthesis potential of carbohydrate active enzymes and secondary metabolites.</title>
        <authorList>
            <person name="Sorensen T."/>
        </authorList>
    </citation>
    <scope>NUCLEOTIDE SEQUENCE [LARGE SCALE GENOMIC DNA]</scope>
    <source>
        <strain evidence="1 2">CBS 114990</strain>
    </source>
</reference>
<sequence length="545" mass="60427">MRKVAGEEDSSTFDLLTNFVIINGSPQGLECTTCGAYISKRWSTIGASLIYQLSNAIDYLQLVGGEQAYTLGYPLVRHNPSLDGSSKTAESIHLSTTVDFGITKWTYDMRTKLETVEPPELQRLLHANSTCWLPMFESVVIAWQESDQARRELPGLEIPFDMMVHLASAENYHHVDGGTVLLGFFTALIPIRRHPDSNTIQWHFESIGNDELIQPSKLKSIQRDWYKTSNLSELASSKCVVGWFEKANIMLGTSSLVRANRFSWSNGIRSRHQTAHREGFEGGGQISFGLGPINLSPQAISSWRFHSNVQRYKAPDQYTQAIRLSAHKVATVIDTGSKQAWLIPMLSLVLHLCHRYFQEVKLVEELDDPIPFAEPSPDGSSAAIRALESEGDVVVLGKSGEPDCEFLRQLVLRINANLLDSSATREPPKRDIIYASELMDTVVQPANGSVLKEICASEDASSWKDLASKADVIGVCAGIGEVIQPILDPTKPVRPKCECLHLPRSLYLLAAHILVITNPPGQPEKSSSRLVERGKTRVLLAARDR</sequence>
<gene>
    <name evidence="1" type="ORF">PG997_001994</name>
</gene>
<organism evidence="1 2">
    <name type="scientific">Apiospora hydei</name>
    <dbReference type="NCBI Taxonomy" id="1337664"/>
    <lineage>
        <taxon>Eukaryota</taxon>
        <taxon>Fungi</taxon>
        <taxon>Dikarya</taxon>
        <taxon>Ascomycota</taxon>
        <taxon>Pezizomycotina</taxon>
        <taxon>Sordariomycetes</taxon>
        <taxon>Xylariomycetidae</taxon>
        <taxon>Amphisphaeriales</taxon>
        <taxon>Apiosporaceae</taxon>
        <taxon>Apiospora</taxon>
    </lineage>
</organism>